<feature type="region of interest" description="Disordered" evidence="9">
    <location>
        <begin position="157"/>
        <end position="337"/>
    </location>
</feature>
<evidence type="ECO:0008006" key="14">
    <source>
        <dbReference type="Google" id="ProtNLM"/>
    </source>
</evidence>
<evidence type="ECO:0000313" key="13">
    <source>
        <dbReference type="Proteomes" id="UP000664169"/>
    </source>
</evidence>
<gene>
    <name evidence="12" type="ORF">GOMPHAMPRED_001473</name>
</gene>
<dbReference type="GO" id="GO:0015031">
    <property type="term" value="P:protein transport"/>
    <property type="evidence" value="ECO:0007669"/>
    <property type="project" value="UniProtKB-KW"/>
</dbReference>
<dbReference type="AlphaFoldDB" id="A0A8H3F4C8"/>
<evidence type="ECO:0000256" key="8">
    <source>
        <dbReference type="ARBA" id="ARBA00023136"/>
    </source>
</evidence>
<sequence length="408" mass="44386">MAVPVPEALKTADISRFATRAAQIEKAKPAIAYWAYYWIVQQIVTKGLHKANEECMNYTTHLMDKLEEAKATDDDAIKDEIAAKALVEQFGLEVFSRADNAIRANKASKQTADTFQAAYTFLELMQIWPPLEPEIAAKIKFAKYHALRIAKAIKAGEDPNTSNPIPEPEHDANAIGVLDPNDPEVQALSESRPLHQSSGNEIPNEHNSTIPHAITPSTLSQPAYPSRSESMDNPGEPSSPYHNAENYYHTSKDVSPIGPPSITGPPSIGGGYFPRTAKDIQPSPSSGPMDLPAVPGDVSNGQSGMSPINQLSAPTSPPAFRSEHKQVPAARSTPQNDLSTFQYRSIPARQPAVPVYETEHAPLVDDQAMTEATKHARWAISALNFEDVPTAVKELRKALEMLGAKGAW</sequence>
<dbReference type="Gene3D" id="1.25.40.270">
    <property type="entry name" value="Vacuolar protein sorting-associated protein vta1"/>
    <property type="match status" value="1"/>
</dbReference>
<evidence type="ECO:0000256" key="7">
    <source>
        <dbReference type="ARBA" id="ARBA00022927"/>
    </source>
</evidence>
<accession>A0A8H3F4C8</accession>
<dbReference type="Proteomes" id="UP000664169">
    <property type="component" value="Unassembled WGS sequence"/>
</dbReference>
<proteinExistence type="inferred from homology"/>
<evidence type="ECO:0000256" key="2">
    <source>
        <dbReference type="ARBA" id="ARBA00004496"/>
    </source>
</evidence>
<dbReference type="GO" id="GO:0010008">
    <property type="term" value="C:endosome membrane"/>
    <property type="evidence" value="ECO:0007669"/>
    <property type="project" value="UniProtKB-SubCell"/>
</dbReference>
<dbReference type="Gene3D" id="1.20.5.420">
    <property type="entry name" value="Immunoglobulin FC, subunit C"/>
    <property type="match status" value="1"/>
</dbReference>
<feature type="compositionally biased region" description="Polar residues" evidence="9">
    <location>
        <begin position="194"/>
        <end position="223"/>
    </location>
</feature>
<keyword evidence="13" id="KW-1185">Reference proteome</keyword>
<keyword evidence="6" id="KW-0967">Endosome</keyword>
<dbReference type="InterPro" id="IPR044538">
    <property type="entry name" value="Vta1-like"/>
</dbReference>
<feature type="domain" description="Vta1 C-terminal" evidence="11">
    <location>
        <begin position="367"/>
        <end position="403"/>
    </location>
</feature>
<feature type="compositionally biased region" description="Polar residues" evidence="9">
    <location>
        <begin position="299"/>
        <end position="314"/>
    </location>
</feature>
<feature type="domain" description="Vta1/callose synthase N-terminal" evidence="10">
    <location>
        <begin position="13"/>
        <end position="154"/>
    </location>
</feature>
<evidence type="ECO:0000256" key="3">
    <source>
        <dbReference type="ARBA" id="ARBA00007895"/>
    </source>
</evidence>
<comment type="subcellular location">
    <subcellularLocation>
        <location evidence="2">Cytoplasm</location>
    </subcellularLocation>
    <subcellularLocation>
        <location evidence="1">Endosome membrane</location>
        <topology evidence="1">Peripheral membrane protein</topology>
    </subcellularLocation>
</comment>
<evidence type="ECO:0000259" key="10">
    <source>
        <dbReference type="Pfam" id="PF04652"/>
    </source>
</evidence>
<keyword evidence="8" id="KW-0472">Membrane</keyword>
<dbReference type="InterPro" id="IPR041212">
    <property type="entry name" value="Vta1_C"/>
</dbReference>
<dbReference type="InterPro" id="IPR039431">
    <property type="entry name" value="Vta1/CALS_N"/>
</dbReference>
<dbReference type="OrthoDB" id="391137at2759"/>
<evidence type="ECO:0000256" key="1">
    <source>
        <dbReference type="ARBA" id="ARBA00004481"/>
    </source>
</evidence>
<keyword evidence="5" id="KW-0963">Cytoplasm</keyword>
<evidence type="ECO:0000256" key="6">
    <source>
        <dbReference type="ARBA" id="ARBA00022753"/>
    </source>
</evidence>
<name>A0A8H3F4C8_9LECA</name>
<evidence type="ECO:0000259" key="11">
    <source>
        <dbReference type="Pfam" id="PF18097"/>
    </source>
</evidence>
<evidence type="ECO:0000256" key="5">
    <source>
        <dbReference type="ARBA" id="ARBA00022490"/>
    </source>
</evidence>
<dbReference type="PANTHER" id="PTHR46009:SF1">
    <property type="entry name" value="VACUOLAR PROTEIN SORTING-ASSOCIATED PROTEIN VTA1 HOMOLOG"/>
    <property type="match status" value="1"/>
</dbReference>
<protein>
    <recommendedName>
        <fullName evidence="14">DUF605-domain-containing protein</fullName>
    </recommendedName>
</protein>
<dbReference type="Pfam" id="PF04652">
    <property type="entry name" value="Vta1"/>
    <property type="match status" value="1"/>
</dbReference>
<dbReference type="EMBL" id="CAJPDQ010000013">
    <property type="protein sequence ID" value="CAF9918267.1"/>
    <property type="molecule type" value="Genomic_DNA"/>
</dbReference>
<keyword evidence="7" id="KW-0653">Protein transport</keyword>
<dbReference type="InterPro" id="IPR023175">
    <property type="entry name" value="Vta1/CALS_N_sf"/>
</dbReference>
<dbReference type="Pfam" id="PF18097">
    <property type="entry name" value="Vta1_C"/>
    <property type="match status" value="1"/>
</dbReference>
<dbReference type="GO" id="GO:0032511">
    <property type="term" value="P:late endosome to vacuole transport via multivesicular body sorting pathway"/>
    <property type="evidence" value="ECO:0007669"/>
    <property type="project" value="InterPro"/>
</dbReference>
<keyword evidence="4" id="KW-0813">Transport</keyword>
<evidence type="ECO:0000256" key="4">
    <source>
        <dbReference type="ARBA" id="ARBA00022448"/>
    </source>
</evidence>
<evidence type="ECO:0000256" key="9">
    <source>
        <dbReference type="SAM" id="MobiDB-lite"/>
    </source>
</evidence>
<organism evidence="12 13">
    <name type="scientific">Gomphillus americanus</name>
    <dbReference type="NCBI Taxonomy" id="1940652"/>
    <lineage>
        <taxon>Eukaryota</taxon>
        <taxon>Fungi</taxon>
        <taxon>Dikarya</taxon>
        <taxon>Ascomycota</taxon>
        <taxon>Pezizomycotina</taxon>
        <taxon>Lecanoromycetes</taxon>
        <taxon>OSLEUM clade</taxon>
        <taxon>Ostropomycetidae</taxon>
        <taxon>Ostropales</taxon>
        <taxon>Graphidaceae</taxon>
        <taxon>Gomphilloideae</taxon>
        <taxon>Gomphillus</taxon>
    </lineage>
</organism>
<evidence type="ECO:0000313" key="12">
    <source>
        <dbReference type="EMBL" id="CAF9918267.1"/>
    </source>
</evidence>
<dbReference type="GO" id="GO:0005771">
    <property type="term" value="C:multivesicular body"/>
    <property type="evidence" value="ECO:0007669"/>
    <property type="project" value="TreeGrafter"/>
</dbReference>
<comment type="similarity">
    <text evidence="3">Belongs to the VTA1 family.</text>
</comment>
<dbReference type="PANTHER" id="PTHR46009">
    <property type="entry name" value="VACUOLAR PROTEIN SORTING-ASSOCIATED PROTEIN VTA1 HOMOLOG"/>
    <property type="match status" value="1"/>
</dbReference>
<comment type="caution">
    <text evidence="12">The sequence shown here is derived from an EMBL/GenBank/DDBJ whole genome shotgun (WGS) entry which is preliminary data.</text>
</comment>
<reference evidence="12" key="1">
    <citation type="submission" date="2021-03" db="EMBL/GenBank/DDBJ databases">
        <authorList>
            <person name="Tagirdzhanova G."/>
        </authorList>
    </citation>
    <scope>NUCLEOTIDE SEQUENCE</scope>
</reference>